<name>A0A3E1NHW7_9BACT</name>
<evidence type="ECO:0000256" key="2">
    <source>
        <dbReference type="ARBA" id="ARBA00022475"/>
    </source>
</evidence>
<feature type="domain" description="ABC3 transporter permease C-terminal" evidence="7">
    <location>
        <begin position="286"/>
        <end position="398"/>
    </location>
</feature>
<organism evidence="9 10">
    <name type="scientific">Deminuibacter soli</name>
    <dbReference type="NCBI Taxonomy" id="2291815"/>
    <lineage>
        <taxon>Bacteria</taxon>
        <taxon>Pseudomonadati</taxon>
        <taxon>Bacteroidota</taxon>
        <taxon>Chitinophagia</taxon>
        <taxon>Chitinophagales</taxon>
        <taxon>Chitinophagaceae</taxon>
        <taxon>Deminuibacter</taxon>
    </lineage>
</organism>
<feature type="transmembrane region" description="Helical" evidence="6">
    <location>
        <begin position="422"/>
        <end position="441"/>
    </location>
</feature>
<feature type="transmembrane region" description="Helical" evidence="6">
    <location>
        <begin position="372"/>
        <end position="401"/>
    </location>
</feature>
<dbReference type="InterPro" id="IPR025857">
    <property type="entry name" value="MacB_PCD"/>
</dbReference>
<feature type="transmembrane region" description="Helical" evidence="6">
    <location>
        <begin position="327"/>
        <end position="352"/>
    </location>
</feature>
<keyword evidence="5 6" id="KW-0472">Membrane</keyword>
<comment type="caution">
    <text evidence="9">The sequence shown here is derived from an EMBL/GenBank/DDBJ whole genome shotgun (WGS) entry which is preliminary data.</text>
</comment>
<protein>
    <submittedName>
        <fullName evidence="9">ABC transporter permease</fullName>
    </submittedName>
</protein>
<dbReference type="GO" id="GO:0005886">
    <property type="term" value="C:plasma membrane"/>
    <property type="evidence" value="ECO:0007669"/>
    <property type="project" value="UniProtKB-SubCell"/>
</dbReference>
<dbReference type="Proteomes" id="UP000261284">
    <property type="component" value="Unassembled WGS sequence"/>
</dbReference>
<evidence type="ECO:0000256" key="4">
    <source>
        <dbReference type="ARBA" id="ARBA00022989"/>
    </source>
</evidence>
<evidence type="ECO:0000256" key="6">
    <source>
        <dbReference type="SAM" id="Phobius"/>
    </source>
</evidence>
<evidence type="ECO:0000256" key="1">
    <source>
        <dbReference type="ARBA" id="ARBA00004651"/>
    </source>
</evidence>
<comment type="subcellular location">
    <subcellularLocation>
        <location evidence="1">Cell membrane</location>
        <topology evidence="1">Multi-pass membrane protein</topology>
    </subcellularLocation>
</comment>
<evidence type="ECO:0000256" key="3">
    <source>
        <dbReference type="ARBA" id="ARBA00022692"/>
    </source>
</evidence>
<feature type="domain" description="ABC3 transporter permease C-terminal" evidence="7">
    <location>
        <begin position="672"/>
        <end position="782"/>
    </location>
</feature>
<dbReference type="RefSeq" id="WP_116848251.1">
    <property type="nucleotide sequence ID" value="NZ_QTJU01000005.1"/>
</dbReference>
<evidence type="ECO:0000256" key="5">
    <source>
        <dbReference type="ARBA" id="ARBA00023136"/>
    </source>
</evidence>
<dbReference type="InterPro" id="IPR050250">
    <property type="entry name" value="Macrolide_Exporter_MacB"/>
</dbReference>
<feature type="transmembrane region" description="Helical" evidence="6">
    <location>
        <begin position="21"/>
        <end position="41"/>
    </location>
</feature>
<keyword evidence="2" id="KW-1003">Cell membrane</keyword>
<dbReference type="EMBL" id="QTJU01000005">
    <property type="protein sequence ID" value="RFM27492.1"/>
    <property type="molecule type" value="Genomic_DNA"/>
</dbReference>
<sequence>MLKNIFKLAYRNVLRNKGFSAINITGLAVGMAAAILILLWIQDEYSYDQFHTNKNRIYEIWNRVRFEGDLSCWNTVPAPLGPAIQKDVPEAERVVRVTNSNTALLTVGDKKLMKSGIYADTGFLQVFTFPLLQGNAATALNDIHGIVLTHKTAISLFGNENAIGKVVRMENKDNYTVTGVLKDLPGNTRFNFDYLLSRLGFKYREGQDLGWNDNSTPTYVMLKPNANFAAAAAKLKVLRQQYSEDAKKMKWEQFMYPLSRWRLYSSFTNGVEDGGGLSTFVKLFGVIAALILLIACINFMNLSTARSEKRAKEVGIRKVVGARKGSLIGQFIGESVFIAALAGVVAIVIVQLTLPAYNQLTNKELSLNFGSIYTWVALVGFVLFTGLLAGSYPAFFLSSFMPIKVLKGTFKKVNALITPRKVLVVLQFTFAIILIVSTIVIKQQMDYARERETGYNKDNLVYQFMTGDIPKNYALIKNELLAAGVAKSVTKTNSPLTERWSNGWGQGWEGKDPNDQTSFDRYLADEGLGATAGLQFVQGRDFDLQKYPTDSTGLIINESSLKLMKFKQPLGKIVSDLGIQWHIVGVVKDFILTSPYEPTRPILICGAKSQFMTFKVMQIKLNGNNSTASNLQKAEAIFKKYNPEYPFEYKFVDESYALKFDNEQRQGILAAAFAALTIFISCLGLFGLSAYMAENRIKEIGVRKVLGASVTGITTLLSKDFVKLVFVSFFIAVPLAYWGMHKWLQSYEYRISIHWWVFGIACFSAVAIAIATVSYQAIKAALANPVKSLRTE</sequence>
<feature type="transmembrane region" description="Helical" evidence="6">
    <location>
        <begin position="283"/>
        <end position="302"/>
    </location>
</feature>
<evidence type="ECO:0000259" key="8">
    <source>
        <dbReference type="Pfam" id="PF12704"/>
    </source>
</evidence>
<evidence type="ECO:0000313" key="10">
    <source>
        <dbReference type="Proteomes" id="UP000261284"/>
    </source>
</evidence>
<dbReference type="GO" id="GO:0022857">
    <property type="term" value="F:transmembrane transporter activity"/>
    <property type="evidence" value="ECO:0007669"/>
    <property type="project" value="TreeGrafter"/>
</dbReference>
<dbReference type="OrthoDB" id="5933722at2"/>
<feature type="transmembrane region" description="Helical" evidence="6">
    <location>
        <begin position="721"/>
        <end position="741"/>
    </location>
</feature>
<evidence type="ECO:0000259" key="7">
    <source>
        <dbReference type="Pfam" id="PF02687"/>
    </source>
</evidence>
<accession>A0A3E1NHW7</accession>
<keyword evidence="4 6" id="KW-1133">Transmembrane helix</keyword>
<dbReference type="Pfam" id="PF02687">
    <property type="entry name" value="FtsX"/>
    <property type="match status" value="2"/>
</dbReference>
<dbReference type="AlphaFoldDB" id="A0A3E1NHW7"/>
<keyword evidence="10" id="KW-1185">Reference proteome</keyword>
<feature type="transmembrane region" description="Helical" evidence="6">
    <location>
        <begin position="753"/>
        <end position="778"/>
    </location>
</feature>
<evidence type="ECO:0000313" key="9">
    <source>
        <dbReference type="EMBL" id="RFM27492.1"/>
    </source>
</evidence>
<gene>
    <name evidence="9" type="ORF">DXN05_15895</name>
</gene>
<dbReference type="InterPro" id="IPR003838">
    <property type="entry name" value="ABC3_permease_C"/>
</dbReference>
<dbReference type="Pfam" id="PF12704">
    <property type="entry name" value="MacB_PCD"/>
    <property type="match status" value="1"/>
</dbReference>
<feature type="transmembrane region" description="Helical" evidence="6">
    <location>
        <begin position="668"/>
        <end position="693"/>
    </location>
</feature>
<dbReference type="PANTHER" id="PTHR30572:SF18">
    <property type="entry name" value="ABC-TYPE MACROLIDE FAMILY EXPORT SYSTEM PERMEASE COMPONENT 2"/>
    <property type="match status" value="1"/>
</dbReference>
<dbReference type="PANTHER" id="PTHR30572">
    <property type="entry name" value="MEMBRANE COMPONENT OF TRANSPORTER-RELATED"/>
    <property type="match status" value="1"/>
</dbReference>
<reference evidence="9 10" key="1">
    <citation type="submission" date="2018-08" db="EMBL/GenBank/DDBJ databases">
        <title>Chitinophagaceae sp. K23C18032701, a novel bacterium isolated from forest soil.</title>
        <authorList>
            <person name="Wang C."/>
        </authorList>
    </citation>
    <scope>NUCLEOTIDE SEQUENCE [LARGE SCALE GENOMIC DNA]</scope>
    <source>
        <strain evidence="9 10">K23C18032701</strain>
    </source>
</reference>
<keyword evidence="3 6" id="KW-0812">Transmembrane</keyword>
<proteinExistence type="predicted"/>
<feature type="domain" description="MacB-like periplasmic core" evidence="8">
    <location>
        <begin position="20"/>
        <end position="236"/>
    </location>
</feature>